<dbReference type="PATRIC" id="fig|1705394.5.peg.661"/>
<reference evidence="5 6" key="1">
    <citation type="journal article" date="2015" name="Genome Announc.">
        <title>Genome Sequence of 'Candidatus Thioglobus autotrophica' Strain EF1, a Chemoautotroph from the SUP05 Clade of Marine Gammaproteobacteria.</title>
        <authorList>
            <person name="Shah V."/>
            <person name="Morris R.M."/>
        </authorList>
    </citation>
    <scope>NUCLEOTIDE SEQUENCE [LARGE SCALE GENOMIC DNA]</scope>
    <source>
        <strain evidence="5 6">EF1</strain>
    </source>
</reference>
<dbReference type="Pfam" id="PF00886">
    <property type="entry name" value="Ribosomal_S16"/>
    <property type="match status" value="1"/>
</dbReference>
<evidence type="ECO:0000256" key="1">
    <source>
        <dbReference type="ARBA" id="ARBA00022980"/>
    </source>
</evidence>
<dbReference type="AlphaFoldDB" id="A0A0M4NWT0"/>
<dbReference type="STRING" id="1705394.SP60_03260"/>
<keyword evidence="1 3" id="KW-0689">Ribosomal protein</keyword>
<dbReference type="InterPro" id="IPR023803">
    <property type="entry name" value="Ribosomal_bS16_dom_sf"/>
</dbReference>
<evidence type="ECO:0000256" key="2">
    <source>
        <dbReference type="ARBA" id="ARBA00023274"/>
    </source>
</evidence>
<accession>A0A0M4NWT0</accession>
<dbReference type="InterPro" id="IPR020592">
    <property type="entry name" value="Ribosomal_bS16_CS"/>
</dbReference>
<organism evidence="5 6">
    <name type="scientific">Candidatus Thioglobus autotrophicus</name>
    <dbReference type="NCBI Taxonomy" id="1705394"/>
    <lineage>
        <taxon>Bacteria</taxon>
        <taxon>Pseudomonadati</taxon>
        <taxon>Pseudomonadota</taxon>
        <taxon>Gammaproteobacteria</taxon>
        <taxon>Candidatus Pseudothioglobaceae</taxon>
        <taxon>Candidatus Thioglobus</taxon>
    </lineage>
</organism>
<proteinExistence type="inferred from homology"/>
<dbReference type="Proteomes" id="UP000058020">
    <property type="component" value="Chromosome"/>
</dbReference>
<protein>
    <recommendedName>
        <fullName evidence="3">Small ribosomal subunit protein bS16</fullName>
    </recommendedName>
</protein>
<comment type="similarity">
    <text evidence="3">Belongs to the bacterial ribosomal protein bS16 family.</text>
</comment>
<dbReference type="KEGG" id="tho:SP60_03260"/>
<dbReference type="Gene3D" id="3.30.1320.10">
    <property type="match status" value="1"/>
</dbReference>
<keyword evidence="6" id="KW-1185">Reference proteome</keyword>
<dbReference type="GO" id="GO:0015935">
    <property type="term" value="C:small ribosomal subunit"/>
    <property type="evidence" value="ECO:0007669"/>
    <property type="project" value="TreeGrafter"/>
</dbReference>
<evidence type="ECO:0000256" key="4">
    <source>
        <dbReference type="SAM" id="MobiDB-lite"/>
    </source>
</evidence>
<dbReference type="EMBL" id="CP010552">
    <property type="protein sequence ID" value="ALE52327.1"/>
    <property type="molecule type" value="Genomic_DNA"/>
</dbReference>
<dbReference type="PANTHER" id="PTHR12919">
    <property type="entry name" value="30S RIBOSOMAL PROTEIN S16"/>
    <property type="match status" value="1"/>
</dbReference>
<evidence type="ECO:0000313" key="5">
    <source>
        <dbReference type="EMBL" id="ALE52327.1"/>
    </source>
</evidence>
<gene>
    <name evidence="3" type="primary">rpsP</name>
    <name evidence="5" type="ORF">SP60_03260</name>
</gene>
<evidence type="ECO:0000256" key="3">
    <source>
        <dbReference type="HAMAP-Rule" id="MF_00385"/>
    </source>
</evidence>
<feature type="region of interest" description="Disordered" evidence="4">
    <location>
        <begin position="109"/>
        <end position="147"/>
    </location>
</feature>
<dbReference type="PROSITE" id="PS00732">
    <property type="entry name" value="RIBOSOMAL_S16"/>
    <property type="match status" value="1"/>
</dbReference>
<dbReference type="InterPro" id="IPR000307">
    <property type="entry name" value="Ribosomal_bS16"/>
</dbReference>
<dbReference type="SUPFAM" id="SSF54565">
    <property type="entry name" value="Ribosomal protein S16"/>
    <property type="match status" value="1"/>
</dbReference>
<dbReference type="PANTHER" id="PTHR12919:SF20">
    <property type="entry name" value="SMALL RIBOSOMAL SUBUNIT PROTEIN BS16M"/>
    <property type="match status" value="1"/>
</dbReference>
<dbReference type="OrthoDB" id="9807878at2"/>
<keyword evidence="2 3" id="KW-0687">Ribonucleoprotein</keyword>
<feature type="compositionally biased region" description="Basic and acidic residues" evidence="4">
    <location>
        <begin position="109"/>
        <end position="132"/>
    </location>
</feature>
<evidence type="ECO:0000313" key="6">
    <source>
        <dbReference type="Proteomes" id="UP000058020"/>
    </source>
</evidence>
<dbReference type="NCBIfam" id="TIGR00002">
    <property type="entry name" value="S16"/>
    <property type="match status" value="1"/>
</dbReference>
<name>A0A0M4NWT0_9GAMM</name>
<dbReference type="GO" id="GO:0003735">
    <property type="term" value="F:structural constituent of ribosome"/>
    <property type="evidence" value="ECO:0007669"/>
    <property type="project" value="InterPro"/>
</dbReference>
<sequence>MVKIRLARGGAKKKPFYSIVATDSRKRRDSGYIERIGYFNPVARGQEVRLTIEEDRLDYWASKGAQVSDRVKQLVKEFKDPSIREKRVAAQEARAAAVAAKLAAEAKAKADEEAKAEAEAKAAEAAEAKAAAEAEAAAATEEETAAE</sequence>
<dbReference type="GO" id="GO:0005737">
    <property type="term" value="C:cytoplasm"/>
    <property type="evidence" value="ECO:0007669"/>
    <property type="project" value="UniProtKB-ARBA"/>
</dbReference>
<dbReference type="RefSeq" id="WP_053951268.1">
    <property type="nucleotide sequence ID" value="NZ_CP010552.1"/>
</dbReference>
<dbReference type="HAMAP" id="MF_00385">
    <property type="entry name" value="Ribosomal_bS16"/>
    <property type="match status" value="1"/>
</dbReference>
<dbReference type="GO" id="GO:0006412">
    <property type="term" value="P:translation"/>
    <property type="evidence" value="ECO:0007669"/>
    <property type="project" value="UniProtKB-UniRule"/>
</dbReference>